<dbReference type="EMBL" id="JARQWQ010000184">
    <property type="protein sequence ID" value="KAK2547449.1"/>
    <property type="molecule type" value="Genomic_DNA"/>
</dbReference>
<gene>
    <name evidence="1" type="ORF">P5673_032576</name>
</gene>
<keyword evidence="2" id="KW-1185">Reference proteome</keyword>
<reference evidence="1" key="2">
    <citation type="journal article" date="2023" name="Science">
        <title>Genomic signatures of disease resistance in endangered staghorn corals.</title>
        <authorList>
            <person name="Vollmer S.V."/>
            <person name="Selwyn J.D."/>
            <person name="Despard B.A."/>
            <person name="Roesel C.L."/>
        </authorList>
    </citation>
    <scope>NUCLEOTIDE SEQUENCE</scope>
    <source>
        <strain evidence="1">K2</strain>
    </source>
</reference>
<protein>
    <submittedName>
        <fullName evidence="1">Uncharacterized protein</fullName>
    </submittedName>
</protein>
<accession>A0AAD9PR23</accession>
<evidence type="ECO:0000313" key="2">
    <source>
        <dbReference type="Proteomes" id="UP001249851"/>
    </source>
</evidence>
<sequence>MDNGVETILTAKEDSHFVVIRPKAFVPSTGSVWAREAVMLRYRNPVVFEAKTIVSTVYSAEFRTLCAMSMESEKTILAKCLAPNLSMFLEKLQEIIDYLESSKDDSPTRDLAEINDRIVDSGKLVLDTLKELQLPPVKLRWVQLTDAGPGVGVSTFSMRFHDAELVQLFNLDIQERCHRSRDESKQNEVQRTNSAIGDAVVNGTIIDWEVQKRFEVMTPEEIDGMSLSKYEVYEEGRMERNAWMVVEEVQNRLDDAPVLSEYITAYKLQKIENMFFFNEEHLSSYQKCTTDNARKKPGELLSEFITEGCREHLDGTLSDYCSSHHWIGHELSRVPQPVLDQANPPHFLPVWRTPLNNDQGKPRSVDDYQPWVQIYRLFKSGSLDLENNGAIENFSMKYAMDSDLV</sequence>
<organism evidence="1 2">
    <name type="scientific">Acropora cervicornis</name>
    <name type="common">Staghorn coral</name>
    <dbReference type="NCBI Taxonomy" id="6130"/>
    <lineage>
        <taxon>Eukaryota</taxon>
        <taxon>Metazoa</taxon>
        <taxon>Cnidaria</taxon>
        <taxon>Anthozoa</taxon>
        <taxon>Hexacorallia</taxon>
        <taxon>Scleractinia</taxon>
        <taxon>Astrocoeniina</taxon>
        <taxon>Acroporidae</taxon>
        <taxon>Acropora</taxon>
    </lineage>
</organism>
<proteinExistence type="predicted"/>
<name>A0AAD9PR23_ACRCE</name>
<comment type="caution">
    <text evidence="1">The sequence shown here is derived from an EMBL/GenBank/DDBJ whole genome shotgun (WGS) entry which is preliminary data.</text>
</comment>
<dbReference type="AlphaFoldDB" id="A0AAD9PR23"/>
<reference evidence="1" key="1">
    <citation type="journal article" date="2023" name="G3 (Bethesda)">
        <title>Whole genome assembly and annotation of the endangered Caribbean coral Acropora cervicornis.</title>
        <authorList>
            <person name="Selwyn J.D."/>
            <person name="Vollmer S.V."/>
        </authorList>
    </citation>
    <scope>NUCLEOTIDE SEQUENCE</scope>
    <source>
        <strain evidence="1">K2</strain>
    </source>
</reference>
<dbReference type="Proteomes" id="UP001249851">
    <property type="component" value="Unassembled WGS sequence"/>
</dbReference>
<evidence type="ECO:0000313" key="1">
    <source>
        <dbReference type="EMBL" id="KAK2547449.1"/>
    </source>
</evidence>